<name>A0A316W2N4_9BASI</name>
<feature type="compositionally biased region" description="Pro residues" evidence="1">
    <location>
        <begin position="31"/>
        <end position="40"/>
    </location>
</feature>
<dbReference type="AlphaFoldDB" id="A0A316W2N4"/>
<proteinExistence type="predicted"/>
<protein>
    <submittedName>
        <fullName evidence="2">Uncharacterized protein</fullName>
    </submittedName>
</protein>
<dbReference type="InParanoid" id="A0A316W2N4"/>
<evidence type="ECO:0000313" key="2">
    <source>
        <dbReference type="EMBL" id="PWN43982.1"/>
    </source>
</evidence>
<dbReference type="RefSeq" id="XP_025371142.1">
    <property type="nucleotide sequence ID" value="XM_025515131.1"/>
</dbReference>
<dbReference type="GeneID" id="37037001"/>
<organism evidence="2 3">
    <name type="scientific">Ceraceosorus guamensis</name>
    <dbReference type="NCBI Taxonomy" id="1522189"/>
    <lineage>
        <taxon>Eukaryota</taxon>
        <taxon>Fungi</taxon>
        <taxon>Dikarya</taxon>
        <taxon>Basidiomycota</taxon>
        <taxon>Ustilaginomycotina</taxon>
        <taxon>Exobasidiomycetes</taxon>
        <taxon>Ceraceosorales</taxon>
        <taxon>Ceraceosoraceae</taxon>
        <taxon>Ceraceosorus</taxon>
    </lineage>
</organism>
<dbReference type="Proteomes" id="UP000245783">
    <property type="component" value="Unassembled WGS sequence"/>
</dbReference>
<reference evidence="2 3" key="1">
    <citation type="journal article" date="2018" name="Mol. Biol. Evol.">
        <title>Broad Genomic Sampling Reveals a Smut Pathogenic Ancestry of the Fungal Clade Ustilaginomycotina.</title>
        <authorList>
            <person name="Kijpornyongpan T."/>
            <person name="Mondo S.J."/>
            <person name="Barry K."/>
            <person name="Sandor L."/>
            <person name="Lee J."/>
            <person name="Lipzen A."/>
            <person name="Pangilinan J."/>
            <person name="LaButti K."/>
            <person name="Hainaut M."/>
            <person name="Henrissat B."/>
            <person name="Grigoriev I.V."/>
            <person name="Spatafora J.W."/>
            <person name="Aime M.C."/>
        </authorList>
    </citation>
    <scope>NUCLEOTIDE SEQUENCE [LARGE SCALE GENOMIC DNA]</scope>
    <source>
        <strain evidence="2 3">MCA 4658</strain>
    </source>
</reference>
<dbReference type="OrthoDB" id="10314256at2759"/>
<feature type="compositionally biased region" description="Low complexity" evidence="1">
    <location>
        <begin position="1"/>
        <end position="11"/>
    </location>
</feature>
<gene>
    <name evidence="2" type="ORF">IE81DRAFT_329156</name>
</gene>
<feature type="compositionally biased region" description="Low complexity" evidence="1">
    <location>
        <begin position="41"/>
        <end position="59"/>
    </location>
</feature>
<keyword evidence="3" id="KW-1185">Reference proteome</keyword>
<sequence>MQFPQPQVPGQDGPGGYQNQAPHPPAGSNAPYPPPTPPSGGYPSYAPPSYDQPGQSQSSYPPPRAPQRRTTIDDRGPVNVDPTTKPAPSTDEDSAADASLGKMELDASQDVKPPAYFSGKTVFDDGNFRSVDAVGKWPPTTNGEALEPTLKSWLTQMGEYLKHNPQHIYKLTHKDVFALKDSDLLDYKSLVEMGLRSWYTAFFHEEERKKWQNPLEELQAETLPRVEGQSDELNQDALDWNSWNMAFRYSFSAKFKGGKGVDLFKGSPISEMGKPVWRWKQKDFAAREQEGEKREVQMVYRRETLRDELKFPWKGKQYVWESNQPHVERKAYRAFKRSFAGARWDATTVGLYEESPRRLVGWFRFLEEKAAREKDYTLDILDPTLDQAIVFVTFSAFWRQAWAWMLHGYGSTSVTATLPTYKKLLNDPGAQHTYGVLTLEKYQEAEEIARKESTSYSQTGDNGASAVVAAISSF</sequence>
<dbReference type="EMBL" id="KZ819365">
    <property type="protein sequence ID" value="PWN43982.1"/>
    <property type="molecule type" value="Genomic_DNA"/>
</dbReference>
<accession>A0A316W2N4</accession>
<evidence type="ECO:0000256" key="1">
    <source>
        <dbReference type="SAM" id="MobiDB-lite"/>
    </source>
</evidence>
<evidence type="ECO:0000313" key="3">
    <source>
        <dbReference type="Proteomes" id="UP000245783"/>
    </source>
</evidence>
<feature type="region of interest" description="Disordered" evidence="1">
    <location>
        <begin position="1"/>
        <end position="99"/>
    </location>
</feature>